<keyword evidence="2" id="KW-0812">Transmembrane</keyword>
<evidence type="ECO:0000256" key="3">
    <source>
        <dbReference type="SAM" id="SignalP"/>
    </source>
</evidence>
<protein>
    <recommendedName>
        <fullName evidence="6">Gram-positive cocci surface proteins LPxTG domain-containing protein</fullName>
    </recommendedName>
</protein>
<keyword evidence="5" id="KW-1185">Reference proteome</keyword>
<keyword evidence="2" id="KW-1133">Transmembrane helix</keyword>
<feature type="chain" id="PRO_5042072145" description="Gram-positive cocci surface proteins LPxTG domain-containing protein" evidence="3">
    <location>
        <begin position="32"/>
        <end position="131"/>
    </location>
</feature>
<evidence type="ECO:0000313" key="4">
    <source>
        <dbReference type="EMBL" id="WPF82197.1"/>
    </source>
</evidence>
<accession>A0AAF0Z3K4</accession>
<keyword evidence="2" id="KW-0472">Membrane</keyword>
<proteinExistence type="predicted"/>
<evidence type="ECO:0000313" key="5">
    <source>
        <dbReference type="Proteomes" id="UP001304340"/>
    </source>
</evidence>
<feature type="signal peptide" evidence="3">
    <location>
        <begin position="1"/>
        <end position="31"/>
    </location>
</feature>
<dbReference type="KEGG" id="sbil:SANBI_003539"/>
<gene>
    <name evidence="4" type="ORF">SANBI_003539</name>
</gene>
<organism evidence="4 5">
    <name type="scientific">Sanguibacter biliveldensis</name>
    <dbReference type="NCBI Taxonomy" id="3030830"/>
    <lineage>
        <taxon>Bacteria</taxon>
        <taxon>Bacillati</taxon>
        <taxon>Actinomycetota</taxon>
        <taxon>Actinomycetes</taxon>
        <taxon>Micrococcales</taxon>
        <taxon>Sanguibacteraceae</taxon>
        <taxon>Sanguibacter</taxon>
    </lineage>
</organism>
<evidence type="ECO:0000256" key="1">
    <source>
        <dbReference type="SAM" id="MobiDB-lite"/>
    </source>
</evidence>
<feature type="transmembrane region" description="Helical" evidence="2">
    <location>
        <begin position="101"/>
        <end position="123"/>
    </location>
</feature>
<sequence>MPGRRRTSRPLFVTVALGALLLLAGTPSALAAPAPVAERGAVSISPVGVAISSTAPTASTLAAAPAAARMGPLPADASPEPGISPTGPTTPAAEDDDSEGIPWTGIVVGGGLGLLAGIGLMVLSKRRENRG</sequence>
<feature type="region of interest" description="Disordered" evidence="1">
    <location>
        <begin position="61"/>
        <end position="100"/>
    </location>
</feature>
<evidence type="ECO:0000256" key="2">
    <source>
        <dbReference type="SAM" id="Phobius"/>
    </source>
</evidence>
<keyword evidence="3" id="KW-0732">Signal</keyword>
<reference evidence="5" key="1">
    <citation type="submission" date="2023-11" db="EMBL/GenBank/DDBJ databases">
        <authorList>
            <person name="Helweg L.P."/>
            <person name="Kiel A."/>
            <person name="Hitz F."/>
            <person name="Ruckert-Reed C."/>
            <person name="Busche T."/>
            <person name="Kaltschmidt B."/>
            <person name="Kaltschmidt C."/>
        </authorList>
    </citation>
    <scope>NUCLEOTIDE SEQUENCE [LARGE SCALE GENOMIC DNA]</scope>
    <source>
        <strain evidence="5">4.1</strain>
    </source>
</reference>
<dbReference type="RefSeq" id="WP_319157395.1">
    <property type="nucleotide sequence ID" value="NZ_CP138359.1"/>
</dbReference>
<dbReference type="Proteomes" id="UP001304340">
    <property type="component" value="Chromosome"/>
</dbReference>
<evidence type="ECO:0008006" key="6">
    <source>
        <dbReference type="Google" id="ProtNLM"/>
    </source>
</evidence>
<dbReference type="EMBL" id="CP138359">
    <property type="protein sequence ID" value="WPF82197.1"/>
    <property type="molecule type" value="Genomic_DNA"/>
</dbReference>
<dbReference type="AlphaFoldDB" id="A0AAF0Z3K4"/>
<name>A0AAF0Z3K4_9MICO</name>